<accession>A0A812P796</accession>
<sequence length="459" mass="50621">VRLGISSPIPPCKVMAPPAPPEELAQGWIAIVPGGDDQLRREYSVSAVGKLGVVLAEGRPPRLVVDSSVSGVTCHTALPNRSCNPTLTDVFSSMPLSDSLERLVALVLDVAKAHRRILIRKQDRGLLCFRHKNVLYQCTTLNFGARVSSFFWARAAGLLVTFRPSLAPLYSDQHAFLPTMTALDPQRWSDFRSKLSPDLRLLHHIGLAALPPGSRILRIGQTYVCSLDELPPLPVDSRRIWIQSAAPHTGICILSEESCLVLRLWLDLAASGTACRSLIRPPRIECEALQTPAPPRPLRDLGALFDCQMDANSFSGIRMFPWLPSQASVQSYISSWELLAQCALVHLLHLLLGPGHRPVHCIFRCDNAAAESSSWKGLSMASGLCSILRSFFLFQQRCRISVHIDHVPGIVNDVADALCRSTDPAHLGFKPQEEVHIDWLAFCDWPQLSLFPDPAHFEG</sequence>
<reference evidence="1" key="1">
    <citation type="submission" date="2021-02" db="EMBL/GenBank/DDBJ databases">
        <authorList>
            <person name="Dougan E. K."/>
            <person name="Rhodes N."/>
            <person name="Thang M."/>
            <person name="Chan C."/>
        </authorList>
    </citation>
    <scope>NUCLEOTIDE SEQUENCE</scope>
</reference>
<organism evidence="1 2">
    <name type="scientific">Symbiodinium necroappetens</name>
    <dbReference type="NCBI Taxonomy" id="1628268"/>
    <lineage>
        <taxon>Eukaryota</taxon>
        <taxon>Sar</taxon>
        <taxon>Alveolata</taxon>
        <taxon>Dinophyceae</taxon>
        <taxon>Suessiales</taxon>
        <taxon>Symbiodiniaceae</taxon>
        <taxon>Symbiodinium</taxon>
    </lineage>
</organism>
<proteinExistence type="predicted"/>
<dbReference type="PANTHER" id="PTHR33050">
    <property type="entry name" value="REVERSE TRANSCRIPTASE DOMAIN-CONTAINING PROTEIN"/>
    <property type="match status" value="1"/>
</dbReference>
<dbReference type="InterPro" id="IPR052055">
    <property type="entry name" value="Hepadnavirus_pol/RT"/>
</dbReference>
<name>A0A812P796_9DINO</name>
<feature type="non-terminal residue" evidence="1">
    <location>
        <position position="1"/>
    </location>
</feature>
<dbReference type="PANTHER" id="PTHR33050:SF7">
    <property type="entry name" value="RIBONUCLEASE H"/>
    <property type="match status" value="1"/>
</dbReference>
<evidence type="ECO:0000313" key="2">
    <source>
        <dbReference type="Proteomes" id="UP000601435"/>
    </source>
</evidence>
<dbReference type="OrthoDB" id="443543at2759"/>
<feature type="non-terminal residue" evidence="1">
    <location>
        <position position="459"/>
    </location>
</feature>
<keyword evidence="2" id="KW-1185">Reference proteome</keyword>
<protein>
    <submittedName>
        <fullName evidence="1">Uncharacterized protein</fullName>
    </submittedName>
</protein>
<dbReference type="Proteomes" id="UP000601435">
    <property type="component" value="Unassembled WGS sequence"/>
</dbReference>
<dbReference type="EMBL" id="CAJNJA010014463">
    <property type="protein sequence ID" value="CAE7342877.1"/>
    <property type="molecule type" value="Genomic_DNA"/>
</dbReference>
<comment type="caution">
    <text evidence="1">The sequence shown here is derived from an EMBL/GenBank/DDBJ whole genome shotgun (WGS) entry which is preliminary data.</text>
</comment>
<dbReference type="AlphaFoldDB" id="A0A812P796"/>
<gene>
    <name evidence="1" type="ORF">SNEC2469_LOCUS8854</name>
</gene>
<evidence type="ECO:0000313" key="1">
    <source>
        <dbReference type="EMBL" id="CAE7342877.1"/>
    </source>
</evidence>